<reference evidence="2" key="1">
    <citation type="submission" date="2016-10" db="EMBL/GenBank/DDBJ databases">
        <authorList>
            <person name="Varghese N."/>
            <person name="Submissions S."/>
        </authorList>
    </citation>
    <scope>NUCLEOTIDE SEQUENCE [LARGE SCALE GENOMIC DNA]</scope>
    <source>
        <strain evidence="2">MPL-11</strain>
    </source>
</reference>
<protein>
    <submittedName>
        <fullName evidence="1">Uncharacterized protein</fullName>
    </submittedName>
</protein>
<accession>A0A1H0XJG4</accession>
<dbReference type="RefSeq" id="WP_089974570.1">
    <property type="nucleotide sequence ID" value="NZ_FNJW01000006.1"/>
</dbReference>
<dbReference type="OrthoDB" id="9811998at2"/>
<name>A0A1H0XJG4_9LACT</name>
<sequence>MKKLFLGIIGVILLSACSNNGINEDNAEKSAKYINQKLSIANEVEERQEEYFNEIMNVYKIGNLLL</sequence>
<organism evidence="1 2">
    <name type="scientific">Carnobacterium viridans</name>
    <dbReference type="NCBI Taxonomy" id="174587"/>
    <lineage>
        <taxon>Bacteria</taxon>
        <taxon>Bacillati</taxon>
        <taxon>Bacillota</taxon>
        <taxon>Bacilli</taxon>
        <taxon>Lactobacillales</taxon>
        <taxon>Carnobacteriaceae</taxon>
        <taxon>Carnobacterium</taxon>
    </lineage>
</organism>
<gene>
    <name evidence="1" type="ORF">SAMN04487752_0270</name>
</gene>
<proteinExistence type="predicted"/>
<dbReference type="Proteomes" id="UP000199481">
    <property type="component" value="Unassembled WGS sequence"/>
</dbReference>
<evidence type="ECO:0000313" key="2">
    <source>
        <dbReference type="Proteomes" id="UP000199481"/>
    </source>
</evidence>
<dbReference type="EMBL" id="FNJW01000006">
    <property type="protein sequence ID" value="SDQ02736.1"/>
    <property type="molecule type" value="Genomic_DNA"/>
</dbReference>
<dbReference type="AlphaFoldDB" id="A0A1H0XJG4"/>
<dbReference type="PROSITE" id="PS51257">
    <property type="entry name" value="PROKAR_LIPOPROTEIN"/>
    <property type="match status" value="1"/>
</dbReference>
<evidence type="ECO:0000313" key="1">
    <source>
        <dbReference type="EMBL" id="SDQ02736.1"/>
    </source>
</evidence>
<keyword evidence="2" id="KW-1185">Reference proteome</keyword>